<dbReference type="InterPro" id="IPR012337">
    <property type="entry name" value="RNaseH-like_sf"/>
</dbReference>
<dbReference type="RefSeq" id="WP_198497312.1">
    <property type="nucleotide sequence ID" value="NZ_CP100392.1"/>
</dbReference>
<evidence type="ECO:0000259" key="2">
    <source>
        <dbReference type="PROSITE" id="PS50994"/>
    </source>
</evidence>
<evidence type="ECO:0000313" key="3">
    <source>
        <dbReference type="EMBL" id="QQA59718.1"/>
    </source>
</evidence>
<gene>
    <name evidence="3" type="ORF">JC965_15825</name>
</gene>
<dbReference type="Pfam" id="PF09299">
    <property type="entry name" value="Mu-transpos_C"/>
    <property type="match status" value="1"/>
</dbReference>
<sequence length="624" mass="71799">MDKHNGGLFEDEFVIPQPSTSTSPIDAIQAVLPATVDSFPYVLKVEALHRRDYILWVEKNLAGGWTEKNLTPLLADAALVLPPPTPNWRTLARWRKIYIQHGRKLVSLIPKHQAKGNARSRLPPSDELFFEQAVHRYLVGEQPSIASAFQLYSDSIRIENLGVVENSIKTISYMAFYNRIKKLPAYQVMKSRKGSYIADVEFKAIASHKPPSRIMERVEIDHTPLDLLLLDDDLLVPLGRPSLTLLIDAYSHCVVGFNLNFNQPSYESVRNALLSSISKKDYVKNKYPSIEHEWPCYGKPETLVVDNGVEFWSASLAQSCLELGINIQYNPVRKPWLKPMIERMFGIINRKLLEPIPGKTFSNIQEKGDYDPQKDAVMRFSTFLEIFHHWVIDVYHYEPDSRYRYIPIISWQHGNKDAPPAPIIGDDLTKLEVILSLSLHCTHRRGGIQRYHLRYDSDELASYRMNYPDQTRGKRKVLVKLNPRDISYVYVFLEDLGSYIRVPCIDPIGYTKGLSLQEHQINVKLHRDFINEQMDVVSLSKARIYLNDRIKNELIEVRQNIRQRNVKGVNKIAKYRNVGSHAETSIVHELNHPATNEVISKMESASQPEHCDDWDNFTSGLEPY</sequence>
<feature type="region of interest" description="Disordered" evidence="1">
    <location>
        <begin position="604"/>
        <end position="624"/>
    </location>
</feature>
<dbReference type="InterPro" id="IPR036397">
    <property type="entry name" value="RNaseH_sf"/>
</dbReference>
<dbReference type="GO" id="GO:0003676">
    <property type="term" value="F:nucleic acid binding"/>
    <property type="evidence" value="ECO:0007669"/>
    <property type="project" value="InterPro"/>
</dbReference>
<dbReference type="InterPro" id="IPR015378">
    <property type="entry name" value="Transposase-like_Mu_C"/>
</dbReference>
<dbReference type="Gene3D" id="3.30.420.10">
    <property type="entry name" value="Ribonuclease H-like superfamily/Ribonuclease H"/>
    <property type="match status" value="1"/>
</dbReference>
<evidence type="ECO:0000256" key="1">
    <source>
        <dbReference type="SAM" id="MobiDB-lite"/>
    </source>
</evidence>
<dbReference type="InterPro" id="IPR001584">
    <property type="entry name" value="Integrase_cat-core"/>
</dbReference>
<dbReference type="PROSITE" id="PS50994">
    <property type="entry name" value="INTEGRASE"/>
    <property type="match status" value="1"/>
</dbReference>
<reference evidence="3" key="1">
    <citation type="submission" date="2020-12" db="EMBL/GenBank/DDBJ databases">
        <title>GES Beta-lactamases isolated from hospital effluents in Brazil.</title>
        <authorList>
            <person name="Conte D."/>
            <person name="Mesa D."/>
            <person name="Palmeiro J.K."/>
            <person name="Dalla-Costa L.M."/>
        </authorList>
    </citation>
    <scope>NUCLEOTIDE SEQUENCE [LARGE SCALE GENOMIC DNA]</scope>
    <source>
        <strain evidence="3">Aero21</strain>
    </source>
</reference>
<name>A0A7T3X002_AERCA</name>
<accession>A0A7T3X002</accession>
<protein>
    <submittedName>
        <fullName evidence="3">DDE-type integrase/transposase/recombinase</fullName>
    </submittedName>
</protein>
<dbReference type="GO" id="GO:0015074">
    <property type="term" value="P:DNA integration"/>
    <property type="evidence" value="ECO:0007669"/>
    <property type="project" value="InterPro"/>
</dbReference>
<proteinExistence type="predicted"/>
<dbReference type="AlphaFoldDB" id="A0A7T3X002"/>
<dbReference type="EMBL" id="CP065937">
    <property type="protein sequence ID" value="QQA59718.1"/>
    <property type="molecule type" value="Genomic_DNA"/>
</dbReference>
<dbReference type="SUPFAM" id="SSF53098">
    <property type="entry name" value="Ribonuclease H-like"/>
    <property type="match status" value="1"/>
</dbReference>
<feature type="domain" description="Integrase catalytic" evidence="2">
    <location>
        <begin position="206"/>
        <end position="407"/>
    </location>
</feature>
<organism evidence="3">
    <name type="scientific">Aeromonas caviae</name>
    <name type="common">Aeromonas punctata</name>
    <dbReference type="NCBI Taxonomy" id="648"/>
    <lineage>
        <taxon>Bacteria</taxon>
        <taxon>Pseudomonadati</taxon>
        <taxon>Pseudomonadota</taxon>
        <taxon>Gammaproteobacteria</taxon>
        <taxon>Aeromonadales</taxon>
        <taxon>Aeromonadaceae</taxon>
        <taxon>Aeromonas</taxon>
    </lineage>
</organism>